<organism evidence="1 2">
    <name type="scientific">Microbacterium foliorum</name>
    <dbReference type="NCBI Taxonomy" id="104336"/>
    <lineage>
        <taxon>Bacteria</taxon>
        <taxon>Bacillati</taxon>
        <taxon>Actinomycetota</taxon>
        <taxon>Actinomycetes</taxon>
        <taxon>Micrococcales</taxon>
        <taxon>Microbacteriaceae</taxon>
        <taxon>Microbacterium</taxon>
    </lineage>
</organism>
<reference evidence="1 2" key="1">
    <citation type="submission" date="2019-06" db="EMBL/GenBank/DDBJ databases">
        <title>Complete genome of Microbacterium foliorum M2.</title>
        <authorList>
            <person name="Cao G."/>
        </authorList>
    </citation>
    <scope>NUCLEOTIDE SEQUENCE [LARGE SCALE GENOMIC DNA]</scope>
    <source>
        <strain evidence="1 2">M2</strain>
    </source>
</reference>
<dbReference type="EMBL" id="CP041040">
    <property type="protein sequence ID" value="QDE35579.1"/>
    <property type="molecule type" value="Genomic_DNA"/>
</dbReference>
<protein>
    <recommendedName>
        <fullName evidence="3">FMN-binding domain-containing protein</fullName>
    </recommendedName>
</protein>
<evidence type="ECO:0008006" key="3">
    <source>
        <dbReference type="Google" id="ProtNLM"/>
    </source>
</evidence>
<sequence length="110" mass="11576">MSDTVAQEDTYADGVYTAVGWYGSQPSHHEVTLGIENGIVGSVEITTPAENPTSLDYQQRFAEALPDAVIGEPLGTLSVDRLAGSSGCSEGFMAALADIREQANNEGNQL</sequence>
<name>A0A4Y5YTC6_9MICO</name>
<dbReference type="RefSeq" id="WP_140037753.1">
    <property type="nucleotide sequence ID" value="NZ_CP041040.1"/>
</dbReference>
<evidence type="ECO:0000313" key="1">
    <source>
        <dbReference type="EMBL" id="QDE35579.1"/>
    </source>
</evidence>
<dbReference type="AlphaFoldDB" id="A0A4Y5YTC6"/>
<gene>
    <name evidence="1" type="ORF">FIV50_12765</name>
</gene>
<dbReference type="Proteomes" id="UP000316125">
    <property type="component" value="Chromosome"/>
</dbReference>
<dbReference type="OrthoDB" id="4232596at2"/>
<proteinExistence type="predicted"/>
<evidence type="ECO:0000313" key="2">
    <source>
        <dbReference type="Proteomes" id="UP000316125"/>
    </source>
</evidence>
<accession>A0A4Y5YTC6</accession>